<evidence type="ECO:0000256" key="2">
    <source>
        <dbReference type="ARBA" id="ARBA00022801"/>
    </source>
</evidence>
<sequence>MNTDNYLLAQGPFRTAREIILASASPRRQMLLSSLGLDFRVVPADYKEPPIRSGQDPEHYALEMSSEKCRIIAEKNPDSVVLGADTIVVLEKEVMGKPGSREHALEMLERLQGNVHEVITGVCLRCESWQVRESFSVASRVEMIPAGQDILEAYINTGEPRDKAGAYAIQGVGAFLVSSVHGSYTNVVGLPLDRVTQALLHIKAIHAAGDNHP</sequence>
<comment type="catalytic activity">
    <reaction evidence="4">
        <text>dTTP + H2O = dTMP + diphosphate + H(+)</text>
        <dbReference type="Rhea" id="RHEA:28534"/>
        <dbReference type="ChEBI" id="CHEBI:15377"/>
        <dbReference type="ChEBI" id="CHEBI:15378"/>
        <dbReference type="ChEBI" id="CHEBI:33019"/>
        <dbReference type="ChEBI" id="CHEBI:37568"/>
        <dbReference type="ChEBI" id="CHEBI:63528"/>
        <dbReference type="EC" id="3.6.1.9"/>
    </reaction>
</comment>
<feature type="site" description="Important for substrate specificity" evidence="4">
    <location>
        <position position="170"/>
    </location>
</feature>
<dbReference type="GO" id="GO:0005737">
    <property type="term" value="C:cytoplasm"/>
    <property type="evidence" value="ECO:0007669"/>
    <property type="project" value="UniProtKB-SubCell"/>
</dbReference>
<evidence type="ECO:0000256" key="3">
    <source>
        <dbReference type="ARBA" id="ARBA00023080"/>
    </source>
</evidence>
<organism evidence="5 6">
    <name type="scientific">Desulfonatronospira thiodismutans ASO3-1</name>
    <dbReference type="NCBI Taxonomy" id="555779"/>
    <lineage>
        <taxon>Bacteria</taxon>
        <taxon>Pseudomonadati</taxon>
        <taxon>Thermodesulfobacteriota</taxon>
        <taxon>Desulfovibrionia</taxon>
        <taxon>Desulfovibrionales</taxon>
        <taxon>Desulfonatronovibrionaceae</taxon>
        <taxon>Desulfonatronospira</taxon>
    </lineage>
</organism>
<name>D6SQZ1_9BACT</name>
<dbReference type="GO" id="GO:0036221">
    <property type="term" value="F:UTP diphosphatase activity"/>
    <property type="evidence" value="ECO:0007669"/>
    <property type="project" value="RHEA"/>
</dbReference>
<dbReference type="EC" id="3.6.1.9" evidence="4"/>
<keyword evidence="4" id="KW-0963">Cytoplasm</keyword>
<comment type="caution">
    <text evidence="5">The sequence shown here is derived from an EMBL/GenBank/DDBJ whole genome shotgun (WGS) entry which is preliminary data.</text>
</comment>
<evidence type="ECO:0000313" key="6">
    <source>
        <dbReference type="Proteomes" id="UP000005496"/>
    </source>
</evidence>
<keyword evidence="6" id="KW-1185">Reference proteome</keyword>
<comment type="subcellular location">
    <subcellularLocation>
        <location evidence="4">Cytoplasm</location>
    </subcellularLocation>
</comment>
<dbReference type="InterPro" id="IPR003697">
    <property type="entry name" value="Maf-like"/>
</dbReference>
<feature type="site" description="Important for substrate specificity" evidence="4">
    <location>
        <position position="86"/>
    </location>
</feature>
<dbReference type="CDD" id="cd00555">
    <property type="entry name" value="Maf"/>
    <property type="match status" value="1"/>
</dbReference>
<gene>
    <name evidence="5" type="ORF">Dthio_PD2565</name>
</gene>
<evidence type="ECO:0000256" key="1">
    <source>
        <dbReference type="ARBA" id="ARBA00001968"/>
    </source>
</evidence>
<keyword evidence="2 4" id="KW-0378">Hydrolase</keyword>
<accession>D6SQZ1</accession>
<keyword evidence="3 4" id="KW-0546">Nucleotide metabolism</keyword>
<proteinExistence type="inferred from homology"/>
<reference evidence="5" key="1">
    <citation type="submission" date="2010-05" db="EMBL/GenBank/DDBJ databases">
        <title>The draft genome of Desulfonatronospira thiodismutans ASO3-1.</title>
        <authorList>
            <consortium name="US DOE Joint Genome Institute (JGI-PGF)"/>
            <person name="Lucas S."/>
            <person name="Copeland A."/>
            <person name="Lapidus A."/>
            <person name="Cheng J.-F."/>
            <person name="Bruce D."/>
            <person name="Goodwin L."/>
            <person name="Pitluck S."/>
            <person name="Chertkov O."/>
            <person name="Brettin T."/>
            <person name="Detter J.C."/>
            <person name="Han C."/>
            <person name="Land M.L."/>
            <person name="Hauser L."/>
            <person name="Kyrpides N."/>
            <person name="Mikhailova N."/>
            <person name="Muyzer G."/>
            <person name="Woyke T."/>
        </authorList>
    </citation>
    <scope>NUCLEOTIDE SEQUENCE [LARGE SCALE GENOMIC DNA]</scope>
    <source>
        <strain evidence="5">ASO3-1</strain>
    </source>
</reference>
<dbReference type="RefSeq" id="WP_008870481.1">
    <property type="nucleotide sequence ID" value="NZ_ACJN02000002.1"/>
</dbReference>
<comment type="catalytic activity">
    <reaction evidence="4">
        <text>UTP + H2O = UMP + diphosphate + H(+)</text>
        <dbReference type="Rhea" id="RHEA:29395"/>
        <dbReference type="ChEBI" id="CHEBI:15377"/>
        <dbReference type="ChEBI" id="CHEBI:15378"/>
        <dbReference type="ChEBI" id="CHEBI:33019"/>
        <dbReference type="ChEBI" id="CHEBI:46398"/>
        <dbReference type="ChEBI" id="CHEBI:57865"/>
        <dbReference type="EC" id="3.6.1.9"/>
    </reaction>
</comment>
<dbReference type="Gene3D" id="3.90.950.10">
    <property type="match status" value="1"/>
</dbReference>
<comment type="function">
    <text evidence="4">Nucleoside triphosphate pyrophosphatase that hydrolyzes dTTP and UTP. May have a dual role in cell division arrest and in preventing the incorporation of modified nucleotides into cellular nucleic acids.</text>
</comment>
<comment type="caution">
    <text evidence="4">Lacks conserved residue(s) required for the propagation of feature annotation.</text>
</comment>
<protein>
    <recommendedName>
        <fullName evidence="4">dTTP/UTP pyrophosphatase</fullName>
        <shortName evidence="4">dTTPase/UTPase</shortName>
        <ecNumber evidence="4">3.6.1.9</ecNumber>
    </recommendedName>
    <alternativeName>
        <fullName evidence="4">Nucleoside triphosphate pyrophosphatase</fullName>
    </alternativeName>
    <alternativeName>
        <fullName evidence="4">Nucleotide pyrophosphatase</fullName>
        <shortName evidence="4">Nucleotide PPase</shortName>
    </alternativeName>
</protein>
<evidence type="ECO:0000256" key="4">
    <source>
        <dbReference type="HAMAP-Rule" id="MF_00528"/>
    </source>
</evidence>
<dbReference type="InterPro" id="IPR029001">
    <property type="entry name" value="ITPase-like_fam"/>
</dbReference>
<dbReference type="EMBL" id="ACJN02000002">
    <property type="protein sequence ID" value="EFI35167.1"/>
    <property type="molecule type" value="Genomic_DNA"/>
</dbReference>
<dbReference type="SUPFAM" id="SSF52972">
    <property type="entry name" value="ITPase-like"/>
    <property type="match status" value="1"/>
</dbReference>
<dbReference type="eggNOG" id="COG0424">
    <property type="taxonomic scope" value="Bacteria"/>
</dbReference>
<dbReference type="PIRSF" id="PIRSF006305">
    <property type="entry name" value="Maf"/>
    <property type="match status" value="1"/>
</dbReference>
<feature type="site" description="Important for substrate specificity" evidence="4">
    <location>
        <position position="27"/>
    </location>
</feature>
<dbReference type="GO" id="GO:0009117">
    <property type="term" value="P:nucleotide metabolic process"/>
    <property type="evidence" value="ECO:0007669"/>
    <property type="project" value="UniProtKB-KW"/>
</dbReference>
<dbReference type="HAMAP" id="MF_00528">
    <property type="entry name" value="Maf"/>
    <property type="match status" value="1"/>
</dbReference>
<comment type="similarity">
    <text evidence="4">Belongs to the Maf family. YhdE subfamily.</text>
</comment>
<comment type="cofactor">
    <cofactor evidence="1 4">
        <name>a divalent metal cation</name>
        <dbReference type="ChEBI" id="CHEBI:60240"/>
    </cofactor>
</comment>
<dbReference type="GO" id="GO:0036218">
    <property type="term" value="F:dTTP diphosphatase activity"/>
    <property type="evidence" value="ECO:0007669"/>
    <property type="project" value="RHEA"/>
</dbReference>
<dbReference type="AlphaFoldDB" id="D6SQZ1"/>
<feature type="active site" description="Proton acceptor" evidence="4">
    <location>
        <position position="85"/>
    </location>
</feature>
<dbReference type="NCBIfam" id="TIGR00172">
    <property type="entry name" value="maf"/>
    <property type="match status" value="1"/>
</dbReference>
<dbReference type="Proteomes" id="UP000005496">
    <property type="component" value="Unassembled WGS sequence"/>
</dbReference>
<evidence type="ECO:0000313" key="5">
    <source>
        <dbReference type="EMBL" id="EFI35167.1"/>
    </source>
</evidence>
<dbReference type="PANTHER" id="PTHR43213">
    <property type="entry name" value="BIFUNCTIONAL DTTP/UTP PYROPHOSPHATASE/METHYLTRANSFERASE PROTEIN-RELATED"/>
    <property type="match status" value="1"/>
</dbReference>
<dbReference type="PANTHER" id="PTHR43213:SF5">
    <property type="entry name" value="BIFUNCTIONAL DTTP_UTP PYROPHOSPHATASE_METHYLTRANSFERASE PROTEIN-RELATED"/>
    <property type="match status" value="1"/>
</dbReference>
<dbReference type="Pfam" id="PF02545">
    <property type="entry name" value="Maf"/>
    <property type="match status" value="1"/>
</dbReference>